<name>M8A485_TRIUA</name>
<gene>
    <name evidence="2" type="ORF">TRIUR3_20824</name>
</gene>
<feature type="compositionally biased region" description="Basic and acidic residues" evidence="1">
    <location>
        <begin position="261"/>
        <end position="270"/>
    </location>
</feature>
<accession>M8A485</accession>
<dbReference type="AlphaFoldDB" id="M8A485"/>
<organism evidence="2">
    <name type="scientific">Triticum urartu</name>
    <name type="common">Red wild einkorn</name>
    <name type="synonym">Crithodium urartu</name>
    <dbReference type="NCBI Taxonomy" id="4572"/>
    <lineage>
        <taxon>Eukaryota</taxon>
        <taxon>Viridiplantae</taxon>
        <taxon>Streptophyta</taxon>
        <taxon>Embryophyta</taxon>
        <taxon>Tracheophyta</taxon>
        <taxon>Spermatophyta</taxon>
        <taxon>Magnoliopsida</taxon>
        <taxon>Liliopsida</taxon>
        <taxon>Poales</taxon>
        <taxon>Poaceae</taxon>
        <taxon>BOP clade</taxon>
        <taxon>Pooideae</taxon>
        <taxon>Triticodae</taxon>
        <taxon>Triticeae</taxon>
        <taxon>Triticinae</taxon>
        <taxon>Triticum</taxon>
    </lineage>
</organism>
<reference evidence="2" key="1">
    <citation type="journal article" date="2013" name="Nature">
        <title>Draft genome of the wheat A-genome progenitor Triticum urartu.</title>
        <authorList>
            <person name="Ling H.Q."/>
            <person name="Zhao S."/>
            <person name="Liu D."/>
            <person name="Wang J."/>
            <person name="Sun H."/>
            <person name="Zhang C."/>
            <person name="Fan H."/>
            <person name="Li D."/>
            <person name="Dong L."/>
            <person name="Tao Y."/>
            <person name="Gao C."/>
            <person name="Wu H."/>
            <person name="Li Y."/>
            <person name="Cui Y."/>
            <person name="Guo X."/>
            <person name="Zheng S."/>
            <person name="Wang B."/>
            <person name="Yu K."/>
            <person name="Liang Q."/>
            <person name="Yang W."/>
            <person name="Lou X."/>
            <person name="Chen J."/>
            <person name="Feng M."/>
            <person name="Jian J."/>
            <person name="Zhang X."/>
            <person name="Luo G."/>
            <person name="Jiang Y."/>
            <person name="Liu J."/>
            <person name="Wang Z."/>
            <person name="Sha Y."/>
            <person name="Zhang B."/>
            <person name="Wu H."/>
            <person name="Tang D."/>
            <person name="Shen Q."/>
            <person name="Xue P."/>
            <person name="Zou S."/>
            <person name="Wang X."/>
            <person name="Liu X."/>
            <person name="Wang F."/>
            <person name="Yang Y."/>
            <person name="An X."/>
            <person name="Dong Z."/>
            <person name="Zhang K."/>
            <person name="Zhang X."/>
            <person name="Luo M.C."/>
            <person name="Dvorak J."/>
            <person name="Tong Y."/>
            <person name="Wang J."/>
            <person name="Yang H."/>
            <person name="Li Z."/>
            <person name="Wang D."/>
            <person name="Zhang A."/>
            <person name="Wang J."/>
        </authorList>
    </citation>
    <scope>NUCLEOTIDE SEQUENCE</scope>
</reference>
<proteinExistence type="predicted"/>
<feature type="region of interest" description="Disordered" evidence="1">
    <location>
        <begin position="255"/>
        <end position="301"/>
    </location>
</feature>
<dbReference type="EMBL" id="KD022076">
    <property type="protein sequence ID" value="EMS67187.1"/>
    <property type="molecule type" value="Genomic_DNA"/>
</dbReference>
<evidence type="ECO:0000256" key="1">
    <source>
        <dbReference type="SAM" id="MobiDB-lite"/>
    </source>
</evidence>
<evidence type="ECO:0000313" key="2">
    <source>
        <dbReference type="EMBL" id="EMS67187.1"/>
    </source>
</evidence>
<feature type="compositionally biased region" description="Low complexity" evidence="1">
    <location>
        <begin position="271"/>
        <end position="294"/>
    </location>
</feature>
<protein>
    <submittedName>
        <fullName evidence="2">Uncharacterized protein</fullName>
    </submittedName>
</protein>
<sequence>MAETCIVAYVSEKDFLAFLCRLDTAILAASCRKTTQAPSFTLPLVSHVPRVSRRHGRKVGQDLWSCAWGEHIGPRCSILSGHRLDWAAEMANFGASGSSASSQSFIPNQRRVRRAGRAALRRGRYRLVARANGQLLAGIRCVPMYIRLPEAIRGAARQRSRGGPDLGGGEAVRLAAELLFAGVAVFSVRHADRKLVADFPGIRRAPRYSTASPVAVRAADRDARVGARAARGIVQWLRWSDERGCRPWPWSCATASPAGRTEARGQDPGRRSSVTASSSRSRATTYPKITTTTTSFEAPSGNLNEEEGGIWMRIKITLESLCCPLTTHVAAHYLQDGGGWTSLPACQAKLHKLQLTDPIQEMSCQLVPWFLHGRSR</sequence>